<sequence length="245" mass="28004">MRWIAMLALLNCILMSNMLSALAGGIIIQGTRIIFHFNAKSVSVQLQNQFDMPALVQVWIDTGDMYQIPDASQIPFILTPALTRIEANSGQVIRIIPLGTPQLAQDRESLFIFNLLDIAPEKIEDINTNQLSFNVRTRIKLFYRPNQLNISQEKAFQLLKFKYNAKQQTLEVDNPTPYYMNISRLILNPQQHNKHIVQALMVQPFNKSKFTDIRLETQINQIKYFLINDLGGETTYTTAVSLSAD</sequence>
<evidence type="ECO:0000256" key="2">
    <source>
        <dbReference type="ARBA" id="ARBA00007399"/>
    </source>
</evidence>
<dbReference type="PRINTS" id="PR00969">
    <property type="entry name" value="CHAPERONPILI"/>
</dbReference>
<reference evidence="9 10" key="1">
    <citation type="submission" date="2019-03" db="EMBL/GenBank/DDBJ databases">
        <title>Genomic analyses of the natural microbiome of Caenorhabditis elegans.</title>
        <authorList>
            <person name="Samuel B."/>
        </authorList>
    </citation>
    <scope>NUCLEOTIDE SEQUENCE [LARGE SCALE GENOMIC DNA]</scope>
    <source>
        <strain evidence="9 10">JUb89</strain>
    </source>
</reference>
<dbReference type="InterPro" id="IPR050643">
    <property type="entry name" value="Periplasmic_pilus_chap"/>
</dbReference>
<keyword evidence="4" id="KW-0574">Periplasm</keyword>
<feature type="domain" description="Pili assembly chaperone C-terminal" evidence="8">
    <location>
        <begin position="172"/>
        <end position="234"/>
    </location>
</feature>
<dbReference type="PANTHER" id="PTHR30251">
    <property type="entry name" value="PILUS ASSEMBLY CHAPERONE"/>
    <property type="match status" value="1"/>
</dbReference>
<dbReference type="EMBL" id="SLVJ01000033">
    <property type="protein sequence ID" value="TCM60466.1"/>
    <property type="molecule type" value="Genomic_DNA"/>
</dbReference>
<dbReference type="InterPro" id="IPR008962">
    <property type="entry name" value="PapD-like_sf"/>
</dbReference>
<keyword evidence="3 6" id="KW-0732">Signal</keyword>
<accession>A0A4R1XC03</accession>
<dbReference type="GO" id="GO:0030288">
    <property type="term" value="C:outer membrane-bounded periplasmic space"/>
    <property type="evidence" value="ECO:0007669"/>
    <property type="project" value="InterPro"/>
</dbReference>
<evidence type="ECO:0000313" key="9">
    <source>
        <dbReference type="EMBL" id="TCM60466.1"/>
    </source>
</evidence>
<evidence type="ECO:0000259" key="8">
    <source>
        <dbReference type="Pfam" id="PF02753"/>
    </source>
</evidence>
<dbReference type="InterPro" id="IPR036316">
    <property type="entry name" value="Pili_assmbl_chap_C_dom_sf"/>
</dbReference>
<dbReference type="Proteomes" id="UP000294963">
    <property type="component" value="Unassembled WGS sequence"/>
</dbReference>
<evidence type="ECO:0000313" key="10">
    <source>
        <dbReference type="Proteomes" id="UP000294963"/>
    </source>
</evidence>
<dbReference type="SUPFAM" id="SSF49354">
    <property type="entry name" value="PapD-like"/>
    <property type="match status" value="1"/>
</dbReference>
<dbReference type="OrthoDB" id="9131059at2"/>
<evidence type="ECO:0000259" key="7">
    <source>
        <dbReference type="Pfam" id="PF00345"/>
    </source>
</evidence>
<comment type="subcellular location">
    <subcellularLocation>
        <location evidence="1">Periplasm</location>
    </subcellularLocation>
</comment>
<protein>
    <submittedName>
        <fullName evidence="9">Fimbrial chaperone protein/chaperone protein EcpD</fullName>
    </submittedName>
</protein>
<feature type="signal peptide" evidence="6">
    <location>
        <begin position="1"/>
        <end position="23"/>
    </location>
</feature>
<dbReference type="InterPro" id="IPR001829">
    <property type="entry name" value="Pili_assmbl_chaperone_bac"/>
</dbReference>
<dbReference type="AlphaFoldDB" id="A0A4R1XC03"/>
<evidence type="ECO:0000256" key="5">
    <source>
        <dbReference type="ARBA" id="ARBA00023186"/>
    </source>
</evidence>
<dbReference type="Pfam" id="PF02753">
    <property type="entry name" value="PapD_C"/>
    <property type="match status" value="1"/>
</dbReference>
<feature type="domain" description="Pili assembly chaperone N-terminal" evidence="7">
    <location>
        <begin position="25"/>
        <end position="148"/>
    </location>
</feature>
<dbReference type="Gene3D" id="2.60.40.10">
    <property type="entry name" value="Immunoglobulins"/>
    <property type="match status" value="2"/>
</dbReference>
<evidence type="ECO:0000256" key="1">
    <source>
        <dbReference type="ARBA" id="ARBA00004418"/>
    </source>
</evidence>
<dbReference type="GO" id="GO:0071555">
    <property type="term" value="P:cell wall organization"/>
    <property type="evidence" value="ECO:0007669"/>
    <property type="project" value="InterPro"/>
</dbReference>
<feature type="chain" id="PRO_5020588039" evidence="6">
    <location>
        <begin position="24"/>
        <end position="245"/>
    </location>
</feature>
<dbReference type="PANTHER" id="PTHR30251:SF2">
    <property type="entry name" value="FIMBRIAL CHAPERONE YADV-RELATED"/>
    <property type="match status" value="1"/>
</dbReference>
<proteinExistence type="inferred from homology"/>
<dbReference type="SUPFAM" id="SSF49584">
    <property type="entry name" value="Periplasmic chaperone C-domain"/>
    <property type="match status" value="1"/>
</dbReference>
<dbReference type="InterPro" id="IPR016148">
    <property type="entry name" value="Pili_assmbl_chaperone_C"/>
</dbReference>
<comment type="similarity">
    <text evidence="2">Belongs to the periplasmic pilus chaperone family.</text>
</comment>
<dbReference type="Pfam" id="PF00345">
    <property type="entry name" value="PapD_N"/>
    <property type="match status" value="1"/>
</dbReference>
<keyword evidence="5" id="KW-0143">Chaperone</keyword>
<dbReference type="InterPro" id="IPR013783">
    <property type="entry name" value="Ig-like_fold"/>
</dbReference>
<organism evidence="9 10">
    <name type="scientific">Acinetobacter calcoaceticus</name>
    <dbReference type="NCBI Taxonomy" id="471"/>
    <lineage>
        <taxon>Bacteria</taxon>
        <taxon>Pseudomonadati</taxon>
        <taxon>Pseudomonadota</taxon>
        <taxon>Gammaproteobacteria</taxon>
        <taxon>Moraxellales</taxon>
        <taxon>Moraxellaceae</taxon>
        <taxon>Acinetobacter</taxon>
        <taxon>Acinetobacter calcoaceticus/baumannii complex</taxon>
    </lineage>
</organism>
<evidence type="ECO:0000256" key="3">
    <source>
        <dbReference type="ARBA" id="ARBA00022729"/>
    </source>
</evidence>
<name>A0A4R1XC03_ACICA</name>
<evidence type="ECO:0000256" key="6">
    <source>
        <dbReference type="SAM" id="SignalP"/>
    </source>
</evidence>
<gene>
    <name evidence="9" type="ORF">EC844_13326</name>
</gene>
<keyword evidence="10" id="KW-1185">Reference proteome</keyword>
<comment type="caution">
    <text evidence="9">The sequence shown here is derived from an EMBL/GenBank/DDBJ whole genome shotgun (WGS) entry which is preliminary data.</text>
</comment>
<dbReference type="InterPro" id="IPR016147">
    <property type="entry name" value="Pili_assmbl_chaperone_N"/>
</dbReference>
<evidence type="ECO:0000256" key="4">
    <source>
        <dbReference type="ARBA" id="ARBA00022764"/>
    </source>
</evidence>